<dbReference type="VEuPathDB" id="FungiDB:PV08_02958"/>
<keyword evidence="2" id="KW-1185">Reference proteome</keyword>
<dbReference type="Gene3D" id="3.30.70.100">
    <property type="match status" value="2"/>
</dbReference>
<evidence type="ECO:0008006" key="3">
    <source>
        <dbReference type="Google" id="ProtNLM"/>
    </source>
</evidence>
<evidence type="ECO:0000313" key="2">
    <source>
        <dbReference type="Proteomes" id="UP000053328"/>
    </source>
</evidence>
<dbReference type="STRING" id="91928.A0A0D2C4Z9"/>
<dbReference type="RefSeq" id="XP_016238885.1">
    <property type="nucleotide sequence ID" value="XM_016377315.1"/>
</dbReference>
<sequence>MGATEIAILPLQEGKTFDDPTTADGQLHAELLKIVLAQPGCQRCYWGRQVEDKNVLRWFVDWDAVESHKQFMASDVYKPFLQSFLTILGGRATLYHAHFDPHPARAALSKTTSPATEIIHMYFPTSYSEEDKKKVADDIKALSAVLEKEGSDFRAAASGWVEEDVDIPGTDEKAKAFVVLFGWTSVEAHLAFRETKPFAENIHLLRGAKDLKKVHVVHSSLTEATNAS</sequence>
<gene>
    <name evidence="1" type="ORF">PV08_02958</name>
</gene>
<protein>
    <recommendedName>
        <fullName evidence="3">ABM domain-containing protein</fullName>
    </recommendedName>
</protein>
<dbReference type="SUPFAM" id="SSF54909">
    <property type="entry name" value="Dimeric alpha+beta barrel"/>
    <property type="match status" value="1"/>
</dbReference>
<evidence type="ECO:0000313" key="1">
    <source>
        <dbReference type="EMBL" id="KIW18669.1"/>
    </source>
</evidence>
<dbReference type="Proteomes" id="UP000053328">
    <property type="component" value="Unassembled WGS sequence"/>
</dbReference>
<name>A0A0D2C4Z9_9EURO</name>
<proteinExistence type="predicted"/>
<reference evidence="1 2" key="1">
    <citation type="submission" date="2015-01" db="EMBL/GenBank/DDBJ databases">
        <title>The Genome Sequence of Exophiala spinifera CBS89968.</title>
        <authorList>
            <consortium name="The Broad Institute Genomics Platform"/>
            <person name="Cuomo C."/>
            <person name="de Hoog S."/>
            <person name="Gorbushina A."/>
            <person name="Stielow B."/>
            <person name="Teixiera M."/>
            <person name="Abouelleil A."/>
            <person name="Chapman S.B."/>
            <person name="Priest M."/>
            <person name="Young S.K."/>
            <person name="Wortman J."/>
            <person name="Nusbaum C."/>
            <person name="Birren B."/>
        </authorList>
    </citation>
    <scope>NUCLEOTIDE SEQUENCE [LARGE SCALE GENOMIC DNA]</scope>
    <source>
        <strain evidence="1 2">CBS 89968</strain>
    </source>
</reference>
<dbReference type="InterPro" id="IPR011008">
    <property type="entry name" value="Dimeric_a/b-barrel"/>
</dbReference>
<dbReference type="AlphaFoldDB" id="A0A0D2C4Z9"/>
<organism evidence="1 2">
    <name type="scientific">Exophiala spinifera</name>
    <dbReference type="NCBI Taxonomy" id="91928"/>
    <lineage>
        <taxon>Eukaryota</taxon>
        <taxon>Fungi</taxon>
        <taxon>Dikarya</taxon>
        <taxon>Ascomycota</taxon>
        <taxon>Pezizomycotina</taxon>
        <taxon>Eurotiomycetes</taxon>
        <taxon>Chaetothyriomycetidae</taxon>
        <taxon>Chaetothyriales</taxon>
        <taxon>Herpotrichiellaceae</taxon>
        <taxon>Exophiala</taxon>
    </lineage>
</organism>
<dbReference type="OrthoDB" id="3830579at2759"/>
<dbReference type="GeneID" id="27330041"/>
<accession>A0A0D2C4Z9</accession>
<dbReference type="EMBL" id="KN847493">
    <property type="protein sequence ID" value="KIW18669.1"/>
    <property type="molecule type" value="Genomic_DNA"/>
</dbReference>
<dbReference type="HOGENOM" id="CLU_081631_2_2_1"/>